<gene>
    <name evidence="3" type="ORF">KFE25_011379</name>
</gene>
<dbReference type="SUPFAM" id="SSF51045">
    <property type="entry name" value="WW domain"/>
    <property type="match status" value="1"/>
</dbReference>
<protein>
    <recommendedName>
        <fullName evidence="2">WW domain-containing protein</fullName>
    </recommendedName>
</protein>
<feature type="region of interest" description="Disordered" evidence="1">
    <location>
        <begin position="1"/>
        <end position="56"/>
    </location>
</feature>
<comment type="caution">
    <text evidence="3">The sequence shown here is derived from an EMBL/GenBank/DDBJ whole genome shotgun (WGS) entry which is preliminary data.</text>
</comment>
<dbReference type="InterPro" id="IPR053233">
    <property type="entry name" value="ABRA-related"/>
</dbReference>
<proteinExistence type="predicted"/>
<evidence type="ECO:0000259" key="2">
    <source>
        <dbReference type="PROSITE" id="PS50020"/>
    </source>
</evidence>
<keyword evidence="4" id="KW-1185">Reference proteome</keyword>
<dbReference type="PANTHER" id="PTHR21715">
    <property type="entry name" value="RH04127P"/>
    <property type="match status" value="1"/>
</dbReference>
<dbReference type="Proteomes" id="UP000751190">
    <property type="component" value="Unassembled WGS sequence"/>
</dbReference>
<name>A0A8J5XAP2_DIALT</name>
<dbReference type="AlphaFoldDB" id="A0A8J5XAP2"/>
<dbReference type="PROSITE" id="PS01159">
    <property type="entry name" value="WW_DOMAIN_1"/>
    <property type="match status" value="1"/>
</dbReference>
<feature type="compositionally biased region" description="Acidic residues" evidence="1">
    <location>
        <begin position="322"/>
        <end position="333"/>
    </location>
</feature>
<evidence type="ECO:0000313" key="4">
    <source>
        <dbReference type="Proteomes" id="UP000751190"/>
    </source>
</evidence>
<dbReference type="EMBL" id="JAGTXO010000031">
    <property type="protein sequence ID" value="KAG8460604.1"/>
    <property type="molecule type" value="Genomic_DNA"/>
</dbReference>
<organism evidence="3 4">
    <name type="scientific">Diacronema lutheri</name>
    <name type="common">Unicellular marine alga</name>
    <name type="synonym">Monochrysis lutheri</name>
    <dbReference type="NCBI Taxonomy" id="2081491"/>
    <lineage>
        <taxon>Eukaryota</taxon>
        <taxon>Haptista</taxon>
        <taxon>Haptophyta</taxon>
        <taxon>Pavlovophyceae</taxon>
        <taxon>Pavlovales</taxon>
        <taxon>Pavlovaceae</taxon>
        <taxon>Diacronema</taxon>
    </lineage>
</organism>
<dbReference type="PROSITE" id="PS50020">
    <property type="entry name" value="WW_DOMAIN_2"/>
    <property type="match status" value="1"/>
</dbReference>
<feature type="region of interest" description="Disordered" evidence="1">
    <location>
        <begin position="316"/>
        <end position="360"/>
    </location>
</feature>
<dbReference type="Gene3D" id="3.30.1470.10">
    <property type="entry name" value="Photosystem I PsaD, reaction center subunit II"/>
    <property type="match status" value="1"/>
</dbReference>
<evidence type="ECO:0000256" key="1">
    <source>
        <dbReference type="SAM" id="MobiDB-lite"/>
    </source>
</evidence>
<sequence>MAVGRGDESGSYTDDPGGEEEEEGEGGRYEGEDEGYERERERQPAPPPREPVSSEDVQQYAAYLGIDAQAEPHLLALAHEALTAALPDGWEEVDDGEHVFFHRAADKYSQYEHPLEEQFKQIIVAYRQSAGRHRLRCCADPDGADVRRALAALAVASAPHAYELEPVDADSLVVHVRVASPAGAPAGAGAGAGAGTGAGAGVDADARAKHAVVLAAAADAQLPVIACSAARAVRVRARRAASGCVGPPPCALKLSTCCLCSGALRCEHELLQAMCAQWGIKPCARIVETRRRGRERIAAARRAQIAARARAAAAAAAGAPGVDEDEGEGEGEAYESGSDEGGVADDEPLAACAEPHDDPSWPGWARAEIQSLQLAESVCLPRSLRGGFCALSPADAVRAASTSILRHLGDAPTADCREPEAVRCS</sequence>
<reference evidence="3" key="1">
    <citation type="submission" date="2021-05" db="EMBL/GenBank/DDBJ databases">
        <title>The genome of the haptophyte Pavlova lutheri (Diacronema luteri, Pavlovales) - a model for lipid biosynthesis in eukaryotic algae.</title>
        <authorList>
            <person name="Hulatt C.J."/>
            <person name="Posewitz M.C."/>
        </authorList>
    </citation>
    <scope>NUCLEOTIDE SEQUENCE</scope>
    <source>
        <strain evidence="3">NIVA-4/92</strain>
    </source>
</reference>
<dbReference type="PANTHER" id="PTHR21715:SF0">
    <property type="entry name" value="RH04127P"/>
    <property type="match status" value="1"/>
</dbReference>
<feature type="domain" description="WW" evidence="2">
    <location>
        <begin position="84"/>
        <end position="116"/>
    </location>
</feature>
<evidence type="ECO:0000313" key="3">
    <source>
        <dbReference type="EMBL" id="KAG8460604.1"/>
    </source>
</evidence>
<dbReference type="InterPro" id="IPR001202">
    <property type="entry name" value="WW_dom"/>
</dbReference>
<accession>A0A8J5XAP2</accession>
<dbReference type="InterPro" id="IPR036020">
    <property type="entry name" value="WW_dom_sf"/>
</dbReference>